<dbReference type="AlphaFoldDB" id="A0ABD1RLH9"/>
<sequence>MILATHWVILWESRNILKENTLIISNGFVRNAPKDMMFNQITRLTSKPVELEAIPVIVAVFAQESPPTITSSHISSLQLSIGSLVQLIHQHFVEKFHHLIHLQHYILVHDEQHRVGIRIGVFVDDELSFCAFRGFGLRLLGSEYGLGRRKGFAEGGWSHLGTT</sequence>
<evidence type="ECO:0000313" key="2">
    <source>
        <dbReference type="Proteomes" id="UP001604277"/>
    </source>
</evidence>
<protein>
    <submittedName>
        <fullName evidence="1">Uncharacterized protein</fullName>
    </submittedName>
</protein>
<dbReference type="Proteomes" id="UP001604277">
    <property type="component" value="Unassembled WGS sequence"/>
</dbReference>
<gene>
    <name evidence="1" type="ORF">Fot_42544</name>
</gene>
<evidence type="ECO:0000313" key="1">
    <source>
        <dbReference type="EMBL" id="KAL2489252.1"/>
    </source>
</evidence>
<name>A0ABD1RLH9_9LAMI</name>
<accession>A0ABD1RLH9</accession>
<organism evidence="1 2">
    <name type="scientific">Forsythia ovata</name>
    <dbReference type="NCBI Taxonomy" id="205694"/>
    <lineage>
        <taxon>Eukaryota</taxon>
        <taxon>Viridiplantae</taxon>
        <taxon>Streptophyta</taxon>
        <taxon>Embryophyta</taxon>
        <taxon>Tracheophyta</taxon>
        <taxon>Spermatophyta</taxon>
        <taxon>Magnoliopsida</taxon>
        <taxon>eudicotyledons</taxon>
        <taxon>Gunneridae</taxon>
        <taxon>Pentapetalae</taxon>
        <taxon>asterids</taxon>
        <taxon>lamiids</taxon>
        <taxon>Lamiales</taxon>
        <taxon>Oleaceae</taxon>
        <taxon>Forsythieae</taxon>
        <taxon>Forsythia</taxon>
    </lineage>
</organism>
<reference evidence="2" key="1">
    <citation type="submission" date="2024-07" db="EMBL/GenBank/DDBJ databases">
        <title>Two chromosome-level genome assemblies of Korean endemic species Abeliophyllum distichum and Forsythia ovata (Oleaceae).</title>
        <authorList>
            <person name="Jang H."/>
        </authorList>
    </citation>
    <scope>NUCLEOTIDE SEQUENCE [LARGE SCALE GENOMIC DNA]</scope>
</reference>
<keyword evidence="2" id="KW-1185">Reference proteome</keyword>
<comment type="caution">
    <text evidence="1">The sequence shown here is derived from an EMBL/GenBank/DDBJ whole genome shotgun (WGS) entry which is preliminary data.</text>
</comment>
<dbReference type="EMBL" id="JBFOLJ010000012">
    <property type="protein sequence ID" value="KAL2489252.1"/>
    <property type="molecule type" value="Genomic_DNA"/>
</dbReference>
<proteinExistence type="predicted"/>